<dbReference type="Proteomes" id="UP000326757">
    <property type="component" value="Unassembled WGS sequence"/>
</dbReference>
<dbReference type="GO" id="GO:0009267">
    <property type="term" value="P:cellular response to starvation"/>
    <property type="evidence" value="ECO:0007669"/>
    <property type="project" value="TreeGrafter"/>
</dbReference>
<evidence type="ECO:0000256" key="3">
    <source>
        <dbReference type="PROSITE-ProRule" id="PRU01006"/>
    </source>
</evidence>
<organism evidence="6 7">
    <name type="scientific">Monilinia laxa</name>
    <name type="common">Brown rot fungus</name>
    <name type="synonym">Sclerotinia laxa</name>
    <dbReference type="NCBI Taxonomy" id="61186"/>
    <lineage>
        <taxon>Eukaryota</taxon>
        <taxon>Fungi</taxon>
        <taxon>Dikarya</taxon>
        <taxon>Ascomycota</taxon>
        <taxon>Pezizomycotina</taxon>
        <taxon>Leotiomycetes</taxon>
        <taxon>Helotiales</taxon>
        <taxon>Sclerotiniaceae</taxon>
        <taxon>Monilinia</taxon>
    </lineage>
</organism>
<dbReference type="PANTHER" id="PTHR12616:SF1">
    <property type="entry name" value="VACUOLAR PROTEIN SORTING-ASSOCIATED PROTEIN 41 HOMOLOG"/>
    <property type="match status" value="1"/>
</dbReference>
<gene>
    <name evidence="6" type="ORF">EYC80_007455</name>
</gene>
<dbReference type="InterPro" id="IPR045111">
    <property type="entry name" value="Vps41/Vps8"/>
</dbReference>
<dbReference type="InterPro" id="IPR015943">
    <property type="entry name" value="WD40/YVTN_repeat-like_dom_sf"/>
</dbReference>
<dbReference type="InterPro" id="IPR000547">
    <property type="entry name" value="Clathrin_H-chain/VPS_repeat"/>
</dbReference>
<dbReference type="InterPro" id="IPR011990">
    <property type="entry name" value="TPR-like_helical_dom_sf"/>
</dbReference>
<feature type="region of interest" description="Disordered" evidence="4">
    <location>
        <begin position="1"/>
        <end position="60"/>
    </location>
</feature>
<dbReference type="InterPro" id="IPR057780">
    <property type="entry name" value="Beta-prop_Vps41"/>
</dbReference>
<protein>
    <recommendedName>
        <fullName evidence="5">Vps41 beta-propeller domain-containing protein</fullName>
    </recommendedName>
</protein>
<dbReference type="GO" id="GO:0034058">
    <property type="term" value="P:endosomal vesicle fusion"/>
    <property type="evidence" value="ECO:0007669"/>
    <property type="project" value="TreeGrafter"/>
</dbReference>
<dbReference type="InterPro" id="IPR036322">
    <property type="entry name" value="WD40_repeat_dom_sf"/>
</dbReference>
<dbReference type="Gene3D" id="1.25.40.10">
    <property type="entry name" value="Tetratricopeptide repeat domain"/>
    <property type="match status" value="1"/>
</dbReference>
<evidence type="ECO:0000256" key="4">
    <source>
        <dbReference type="SAM" id="MobiDB-lite"/>
    </source>
</evidence>
<reference evidence="6 7" key="1">
    <citation type="submission" date="2019-06" db="EMBL/GenBank/DDBJ databases">
        <title>Genome Sequence of the Brown Rot Fungal Pathogen Monilinia laxa.</title>
        <authorList>
            <person name="De Miccolis Angelini R.M."/>
            <person name="Landi L."/>
            <person name="Abate D."/>
            <person name="Pollastro S."/>
            <person name="Romanazzi G."/>
            <person name="Faretra F."/>
        </authorList>
    </citation>
    <scope>NUCLEOTIDE SEQUENCE [LARGE SCALE GENOMIC DNA]</scope>
    <source>
        <strain evidence="6 7">Mlax316</strain>
    </source>
</reference>
<feature type="domain" description="Vps41 beta-propeller" evidence="5">
    <location>
        <begin position="181"/>
        <end position="359"/>
    </location>
</feature>
<evidence type="ECO:0000313" key="7">
    <source>
        <dbReference type="Proteomes" id="UP000326757"/>
    </source>
</evidence>
<dbReference type="SMART" id="SM00299">
    <property type="entry name" value="CLH"/>
    <property type="match status" value="1"/>
</dbReference>
<dbReference type="AlphaFoldDB" id="A0A5N6JVH5"/>
<evidence type="ECO:0000313" key="6">
    <source>
        <dbReference type="EMBL" id="KAB8293096.1"/>
    </source>
</evidence>
<name>A0A5N6JVH5_MONLA</name>
<dbReference type="Pfam" id="PF23411">
    <property type="entry name" value="Beta-prop_Vps41"/>
    <property type="match status" value="2"/>
</dbReference>
<dbReference type="GO" id="GO:0016236">
    <property type="term" value="P:macroautophagy"/>
    <property type="evidence" value="ECO:0007669"/>
    <property type="project" value="TreeGrafter"/>
</dbReference>
<feature type="compositionally biased region" description="Polar residues" evidence="4">
    <location>
        <begin position="473"/>
        <end position="483"/>
    </location>
</feature>
<accession>A0A5N6JVH5</accession>
<dbReference type="PANTHER" id="PTHR12616">
    <property type="entry name" value="VACUOLAR PROTEIN SORTING VPS41"/>
    <property type="match status" value="1"/>
</dbReference>
<dbReference type="PROSITE" id="PS50236">
    <property type="entry name" value="CHCR"/>
    <property type="match status" value="1"/>
</dbReference>
<dbReference type="OrthoDB" id="244107at2759"/>
<feature type="compositionally biased region" description="Acidic residues" evidence="4">
    <location>
        <begin position="26"/>
        <end position="55"/>
    </location>
</feature>
<feature type="repeat" description="CHCR" evidence="3">
    <location>
        <begin position="918"/>
        <end position="1076"/>
    </location>
</feature>
<proteinExistence type="predicted"/>
<evidence type="ECO:0000256" key="2">
    <source>
        <dbReference type="ARBA" id="ARBA00022927"/>
    </source>
</evidence>
<keyword evidence="2" id="KW-0653">Protein transport</keyword>
<sequence>MAEGSEEQGDTKNLDNVESNQGGETETGDDDATVETESEEEEEEDEDEEEEEEEEPKLKYARMTSHLGPVYRNGDATSTFLVAGDKMFVGTHNGNIHVLSLPSFKSIRTYHAHSASITSISISPFPPPLPTAAPEAVQRFTSRVHPDAPNTPQRAPSMTSQASTNTARSPGGPTVPKTPSNAIYIGTSSVDGKVCIASLIDVKDVQLRDFARPVQAVSLSPDYKNDRTYISGGLAGNLVLTIGGKAGTSSTSTTTGSAAATASGWLGTIGLGTHAGKDTVLHSGEGTINTIKWSLSGRYVAWSNEHGIKIMRSHLQLESADTESAWKRIGHIARPDGEQWEDMASVWKARVEWIDEKTLETDEDDKSREASTASPATAKLRLQASRDKLRIEKLVIGWGGTVWMINVHPGGTGIGKNVGEPTIGSAEIIKMLRMDCIISGLSLYTPTLLVVLAYVMPDEDEDQEFATPKGHKSQPSTASTGSEPSGGIRRRQNALSPELRLIDLGTSQEVDTDGLTVSRYERLSAGDYHLCVLPAARNQPVVQTSRGTLEALTGMGSGMWNATINATSLLSSSASIISNGSTGDADSKHTSIRSKLVPHNRASAAHPHITTPGMKIFIQSPYDCILATKRDLSDHLAWLLEHENHKEAWELIDEHPEVISSSPEKLSEIGPATPDQTHSSSDDFYDNESTTIESASRLINSSVEKEKRRIGELWIQSLIENDEWTAAGRICGKVLGTSDRWEHWVWMFAGKDKFEEITNFVPTVQITPPLPTTIYEVILGHYITHNLPRVRELLDQWSPDLFDIKAVATALENQLKYRDVRQDSVENGETGRDWRIVMESLGKLYVADGRPREALKCYIKLQDADAAMGLIKQYHLVDAIADDIPSLIMLRVSKSQQRHASISELKEATSEAIQLLVDEAHHGLVGPRIVVDQLEEMPVYLFFYISSLWKGDGIDEIPGENRDRLLAESRMLVDGFADLAVQLFATYDRELLMEFLKSSTFYTFEKATLECENHSYIPELVYLYSKTGQTKRALYLIIDRLADVSQAISFAKSQNDADLWDDLLEYSMDKPRFIRGLLEEVGTAIDPIRLVRKIPEGLEIEGLREGLSRMIKEYEIQESISQGVARVLRGEVATAQNTLRAGQRRGVKFDVVEHEFETNNETQQLPEKRIQKHQAAHCISCNSAFYEGETETLVGFACGHVWHLSHLLNYGKNEDEIRQSADAERHPTYDGFDDGDDGDDERRYTNVHSIGTKVTRARLLRDRIRGGCPVCKEKRDDAYA</sequence>
<keyword evidence="1" id="KW-0813">Transport</keyword>
<evidence type="ECO:0000256" key="1">
    <source>
        <dbReference type="ARBA" id="ARBA00022448"/>
    </source>
</evidence>
<feature type="region of interest" description="Disordered" evidence="4">
    <location>
        <begin position="660"/>
        <end position="686"/>
    </location>
</feature>
<dbReference type="GO" id="GO:0006623">
    <property type="term" value="P:protein targeting to vacuole"/>
    <property type="evidence" value="ECO:0007669"/>
    <property type="project" value="InterPro"/>
</dbReference>
<dbReference type="Gene3D" id="2.130.10.10">
    <property type="entry name" value="YVTN repeat-like/Quinoprotein amine dehydrogenase"/>
    <property type="match status" value="1"/>
</dbReference>
<feature type="region of interest" description="Disordered" evidence="4">
    <location>
        <begin position="1219"/>
        <end position="1244"/>
    </location>
</feature>
<dbReference type="GO" id="GO:0030897">
    <property type="term" value="C:HOPS complex"/>
    <property type="evidence" value="ECO:0007669"/>
    <property type="project" value="TreeGrafter"/>
</dbReference>
<dbReference type="Pfam" id="PF23556">
    <property type="entry name" value="TPR_Vps41"/>
    <property type="match status" value="1"/>
</dbReference>
<dbReference type="EMBL" id="VIGI01000012">
    <property type="protein sequence ID" value="KAB8293096.1"/>
    <property type="molecule type" value="Genomic_DNA"/>
</dbReference>
<feature type="region of interest" description="Disordered" evidence="4">
    <location>
        <begin position="462"/>
        <end position="490"/>
    </location>
</feature>
<feature type="compositionally biased region" description="Polar residues" evidence="4">
    <location>
        <begin position="150"/>
        <end position="168"/>
    </location>
</feature>
<feature type="compositionally biased region" description="Basic and acidic residues" evidence="4">
    <location>
        <begin position="1219"/>
        <end position="1228"/>
    </location>
</feature>
<keyword evidence="7" id="KW-1185">Reference proteome</keyword>
<dbReference type="GO" id="GO:0005770">
    <property type="term" value="C:late endosome"/>
    <property type="evidence" value="ECO:0007669"/>
    <property type="project" value="TreeGrafter"/>
</dbReference>
<evidence type="ECO:0000259" key="5">
    <source>
        <dbReference type="Pfam" id="PF23411"/>
    </source>
</evidence>
<comment type="caution">
    <text evidence="6">The sequence shown here is derived from an EMBL/GenBank/DDBJ whole genome shotgun (WGS) entry which is preliminary data.</text>
</comment>
<feature type="domain" description="Vps41 beta-propeller" evidence="5">
    <location>
        <begin position="392"/>
        <end position="535"/>
    </location>
</feature>
<feature type="region of interest" description="Disordered" evidence="4">
    <location>
        <begin position="144"/>
        <end position="180"/>
    </location>
</feature>
<dbReference type="SUPFAM" id="SSF50978">
    <property type="entry name" value="WD40 repeat-like"/>
    <property type="match status" value="1"/>
</dbReference>